<dbReference type="Proteomes" id="UP000233750">
    <property type="component" value="Unassembled WGS sequence"/>
</dbReference>
<gene>
    <name evidence="2" type="ORF">ATK30_5575</name>
    <name evidence="1" type="ORF">H5411_16965</name>
</gene>
<reference evidence="1 4" key="2">
    <citation type="submission" date="2020-08" db="EMBL/GenBank/DDBJ databases">
        <title>Amycolatopsis echigonensis JCM 21831.</title>
        <authorList>
            <person name="Tedsree N."/>
            <person name="Kuncharoen N."/>
            <person name="Likhitwitayawuid K."/>
            <person name="Tanasupawat S."/>
        </authorList>
    </citation>
    <scope>NUCLEOTIDE SEQUENCE [LARGE SCALE GENOMIC DNA]</scope>
    <source>
        <strain evidence="1 4">JCM 21831</strain>
    </source>
</reference>
<keyword evidence="3" id="KW-1185">Reference proteome</keyword>
<accession>A0A2N3WLE2</accession>
<protein>
    <submittedName>
        <fullName evidence="2">Uncharacterized protein</fullName>
    </submittedName>
</protein>
<dbReference type="EMBL" id="PJMY01000003">
    <property type="protein sequence ID" value="PKV94694.1"/>
    <property type="molecule type" value="Genomic_DNA"/>
</dbReference>
<name>A0A2N3WLE2_9PSEU</name>
<dbReference type="EMBL" id="JACJHR010000021">
    <property type="protein sequence ID" value="MBB2500813.1"/>
    <property type="molecule type" value="Genomic_DNA"/>
</dbReference>
<evidence type="ECO:0000313" key="4">
    <source>
        <dbReference type="Proteomes" id="UP000550260"/>
    </source>
</evidence>
<dbReference type="Proteomes" id="UP000550260">
    <property type="component" value="Unassembled WGS sequence"/>
</dbReference>
<accession>A0A8E1VYK8</accession>
<organism evidence="2 3">
    <name type="scientific">Amycolatopsis echigonensis</name>
    <dbReference type="NCBI Taxonomy" id="2576905"/>
    <lineage>
        <taxon>Bacteria</taxon>
        <taxon>Bacillati</taxon>
        <taxon>Actinomycetota</taxon>
        <taxon>Actinomycetes</taxon>
        <taxon>Pseudonocardiales</taxon>
        <taxon>Pseudonocardiaceae</taxon>
        <taxon>Amycolatopsis</taxon>
    </lineage>
</organism>
<reference evidence="2 3" key="1">
    <citation type="submission" date="2017-12" db="EMBL/GenBank/DDBJ databases">
        <title>Sequencing the genomes of 1000 Actinobacteria strains.</title>
        <authorList>
            <person name="Klenk H.-P."/>
        </authorList>
    </citation>
    <scope>NUCLEOTIDE SEQUENCE [LARGE SCALE GENOMIC DNA]</scope>
    <source>
        <strain evidence="2 3">DSM 45165</strain>
    </source>
</reference>
<dbReference type="OrthoDB" id="9810814at2"/>
<sequence length="441" mass="49384">MNTPRDDDERHRLIRALADDGCLLCRDKDAAEHHWHTWYVMETHRDPGYRRRIAAAGGFCARHLRLLTTTSEGIRVLPSLLGDLIASALGGVTGCHCDPCDKMTAAVDRRLGALVRWLDDPEVINGIRRLCTHHLLDVLNTAPWPFATTLAAIARDQPYTPPSDPDLLIRAPHLTAAAELFAEDDKRLTEQSTTDRATHALDLPCCPVCRARSRGELRYATWLLGQDVARLDPGEPWLCPTHLADATLLDHDSACTIWATMHQAEHARLAQLADRLDASPLPGFFARLRAAWPHLLERRRDRAAAAFRRPERFVAEALRNFRDNQPSCTACAAGDLAERRELALLDAASLHHTVRERWTRGHGLCRDHAALAASDLAKDVLRSRLTLLGWELEETQRKHAWHTRHEPATPAETSWPRAIPFLRGDACLGLAPAEFDDQDTP</sequence>
<evidence type="ECO:0000313" key="3">
    <source>
        <dbReference type="Proteomes" id="UP000233750"/>
    </source>
</evidence>
<evidence type="ECO:0000313" key="2">
    <source>
        <dbReference type="EMBL" id="PKV94694.1"/>
    </source>
</evidence>
<proteinExistence type="predicted"/>
<evidence type="ECO:0000313" key="1">
    <source>
        <dbReference type="EMBL" id="MBB2500813.1"/>
    </source>
</evidence>
<dbReference type="RefSeq" id="WP_037359845.1">
    <property type="nucleotide sequence ID" value="NZ_JACJHR010000021.1"/>
</dbReference>
<dbReference type="AlphaFoldDB" id="A0A2N3WLE2"/>
<comment type="caution">
    <text evidence="2">The sequence shown here is derived from an EMBL/GenBank/DDBJ whole genome shotgun (WGS) entry which is preliminary data.</text>
</comment>